<reference evidence="3 4" key="1">
    <citation type="submission" date="2022-12" db="EMBL/GenBank/DDBJ databases">
        <title>Sphingomonas abieness sp. nov., an endophytic bacterium isolated from Abies koreana.</title>
        <authorList>
            <person name="Jiang L."/>
            <person name="Lee J."/>
        </authorList>
    </citation>
    <scope>NUCLEOTIDE SEQUENCE [LARGE SCALE GENOMIC DNA]</scope>
    <source>
        <strain evidence="4">PAMB 00755</strain>
    </source>
</reference>
<keyword evidence="2" id="KW-0472">Membrane</keyword>
<feature type="region of interest" description="Disordered" evidence="1">
    <location>
        <begin position="139"/>
        <end position="160"/>
    </location>
</feature>
<protein>
    <submittedName>
        <fullName evidence="3">NAD(P)-dependent oxidoreductase</fullName>
    </submittedName>
</protein>
<organism evidence="3 4">
    <name type="scientific">Sphingomonas abietis</name>
    <dbReference type="NCBI Taxonomy" id="3012344"/>
    <lineage>
        <taxon>Bacteria</taxon>
        <taxon>Pseudomonadati</taxon>
        <taxon>Pseudomonadota</taxon>
        <taxon>Alphaproteobacteria</taxon>
        <taxon>Sphingomonadales</taxon>
        <taxon>Sphingomonadaceae</taxon>
        <taxon>Sphingomonas</taxon>
    </lineage>
</organism>
<feature type="compositionally biased region" description="Basic residues" evidence="1">
    <location>
        <begin position="139"/>
        <end position="150"/>
    </location>
</feature>
<gene>
    <name evidence="3" type="ORF">PBT88_11635</name>
</gene>
<proteinExistence type="predicted"/>
<accession>A0ABY7NUP7</accession>
<evidence type="ECO:0000313" key="4">
    <source>
        <dbReference type="Proteomes" id="UP001210865"/>
    </source>
</evidence>
<evidence type="ECO:0000313" key="3">
    <source>
        <dbReference type="EMBL" id="WBO24620.1"/>
    </source>
</evidence>
<feature type="compositionally biased region" description="Polar residues" evidence="1">
    <location>
        <begin position="253"/>
        <end position="268"/>
    </location>
</feature>
<evidence type="ECO:0000256" key="1">
    <source>
        <dbReference type="SAM" id="MobiDB-lite"/>
    </source>
</evidence>
<keyword evidence="4" id="KW-1185">Reference proteome</keyword>
<dbReference type="EMBL" id="CP115174">
    <property type="protein sequence ID" value="WBO24620.1"/>
    <property type="molecule type" value="Genomic_DNA"/>
</dbReference>
<dbReference type="Proteomes" id="UP001210865">
    <property type="component" value="Chromosome"/>
</dbReference>
<keyword evidence="2" id="KW-0812">Transmembrane</keyword>
<feature type="transmembrane region" description="Helical" evidence="2">
    <location>
        <begin position="195"/>
        <end position="214"/>
    </location>
</feature>
<name>A0ABY7NUP7_9SPHN</name>
<feature type="region of interest" description="Disordered" evidence="1">
    <location>
        <begin position="241"/>
        <end position="268"/>
    </location>
</feature>
<sequence length="268" mass="27886">MRLRGRPVVLLGEGPVADEQRRLLERAGARIVSEGSKAVLAIVVDDPAAVSRMKMRGVLVYAVDQPDLCDIILTRAVEQGSPRKAPRHASVAGADRVVDVGARPETPDAPAALAATHSEIAPSGVRISAEEPARAVAKKVRPDKKIRPAKAPRVAKEKAEDAGPGLLRKAASKIAHFLGGLADLAAAAGKLCLRLLLLLFGPFWAIPMIIASAIRTRMSRSREPSLALGMVLAKGGPLDPLVGGERGADDVSESATPNAATVTGASAQ</sequence>
<keyword evidence="2" id="KW-1133">Transmembrane helix</keyword>
<evidence type="ECO:0000256" key="2">
    <source>
        <dbReference type="SAM" id="Phobius"/>
    </source>
</evidence>